<evidence type="ECO:0000256" key="2">
    <source>
        <dbReference type="ARBA" id="ARBA00022840"/>
    </source>
</evidence>
<organism evidence="7 8">
    <name type="scientific">Noviherbaspirillum galbum</name>
    <dbReference type="NCBI Taxonomy" id="2709383"/>
    <lineage>
        <taxon>Bacteria</taxon>
        <taxon>Pseudomonadati</taxon>
        <taxon>Pseudomonadota</taxon>
        <taxon>Betaproteobacteria</taxon>
        <taxon>Burkholderiales</taxon>
        <taxon>Oxalobacteraceae</taxon>
        <taxon>Noviherbaspirillum</taxon>
    </lineage>
</organism>
<keyword evidence="5" id="KW-0804">Transcription</keyword>
<keyword evidence="2" id="KW-0067">ATP-binding</keyword>
<dbReference type="PANTHER" id="PTHR32071">
    <property type="entry name" value="TRANSCRIPTIONAL REGULATORY PROTEIN"/>
    <property type="match status" value="1"/>
</dbReference>
<dbReference type="InterPro" id="IPR009057">
    <property type="entry name" value="Homeodomain-like_sf"/>
</dbReference>
<dbReference type="GO" id="GO:0043565">
    <property type="term" value="F:sequence-specific DNA binding"/>
    <property type="evidence" value="ECO:0007669"/>
    <property type="project" value="InterPro"/>
</dbReference>
<dbReference type="Pfam" id="PF20161">
    <property type="entry name" value="VpsR"/>
    <property type="match status" value="1"/>
</dbReference>
<dbReference type="GO" id="GO:0006355">
    <property type="term" value="P:regulation of DNA-templated transcription"/>
    <property type="evidence" value="ECO:0007669"/>
    <property type="project" value="InterPro"/>
</dbReference>
<dbReference type="RefSeq" id="WP_163967771.1">
    <property type="nucleotide sequence ID" value="NZ_JAAIVB010000076.1"/>
</dbReference>
<dbReference type="GO" id="GO:0005524">
    <property type="term" value="F:ATP binding"/>
    <property type="evidence" value="ECO:0007669"/>
    <property type="project" value="UniProtKB-KW"/>
</dbReference>
<dbReference type="Pfam" id="PF00158">
    <property type="entry name" value="Sigma54_activat"/>
    <property type="match status" value="1"/>
</dbReference>
<evidence type="ECO:0000256" key="5">
    <source>
        <dbReference type="ARBA" id="ARBA00023163"/>
    </source>
</evidence>
<dbReference type="InterPro" id="IPR025944">
    <property type="entry name" value="Sigma_54_int_dom_CS"/>
</dbReference>
<dbReference type="EMBL" id="JAAIVB010000076">
    <property type="protein sequence ID" value="NEX63830.1"/>
    <property type="molecule type" value="Genomic_DNA"/>
</dbReference>
<feature type="domain" description="Sigma-54 factor interaction" evidence="6">
    <location>
        <begin position="152"/>
        <end position="365"/>
    </location>
</feature>
<dbReference type="InterPro" id="IPR003593">
    <property type="entry name" value="AAA+_ATPase"/>
</dbReference>
<reference evidence="7 8" key="1">
    <citation type="submission" date="2020-02" db="EMBL/GenBank/DDBJ databases">
        <authorList>
            <person name="Kim M.K."/>
        </authorList>
    </citation>
    <scope>NUCLEOTIDE SEQUENCE [LARGE SCALE GENOMIC DNA]</scope>
    <source>
        <strain evidence="7 8">17J57-3</strain>
    </source>
</reference>
<dbReference type="Pfam" id="PF25601">
    <property type="entry name" value="AAA_lid_14"/>
    <property type="match status" value="1"/>
</dbReference>
<evidence type="ECO:0000259" key="6">
    <source>
        <dbReference type="PROSITE" id="PS50045"/>
    </source>
</evidence>
<protein>
    <submittedName>
        <fullName evidence="7">Sigma-54-dependent Fis family transcriptional regulator</fullName>
    </submittedName>
</protein>
<dbReference type="CDD" id="cd00009">
    <property type="entry name" value="AAA"/>
    <property type="match status" value="1"/>
</dbReference>
<dbReference type="InterPro" id="IPR025943">
    <property type="entry name" value="Sigma_54_int_dom_ATP-bd_2"/>
</dbReference>
<dbReference type="Pfam" id="PF02954">
    <property type="entry name" value="HTH_8"/>
    <property type="match status" value="1"/>
</dbReference>
<dbReference type="PRINTS" id="PR01590">
    <property type="entry name" value="HTHFIS"/>
</dbReference>
<dbReference type="PROSITE" id="PS00688">
    <property type="entry name" value="SIGMA54_INTERACT_3"/>
    <property type="match status" value="1"/>
</dbReference>
<dbReference type="PROSITE" id="PS50045">
    <property type="entry name" value="SIGMA54_INTERACT_4"/>
    <property type="match status" value="1"/>
</dbReference>
<dbReference type="InterPro" id="IPR058031">
    <property type="entry name" value="AAA_lid_NorR"/>
</dbReference>
<dbReference type="AlphaFoldDB" id="A0A6B3SSA6"/>
<dbReference type="SUPFAM" id="SSF52540">
    <property type="entry name" value="P-loop containing nucleoside triphosphate hydrolases"/>
    <property type="match status" value="1"/>
</dbReference>
<evidence type="ECO:0000256" key="4">
    <source>
        <dbReference type="ARBA" id="ARBA00023125"/>
    </source>
</evidence>
<dbReference type="InterPro" id="IPR045343">
    <property type="entry name" value="VpsR"/>
</dbReference>
<dbReference type="SMART" id="SM00382">
    <property type="entry name" value="AAA"/>
    <property type="match status" value="1"/>
</dbReference>
<keyword evidence="3" id="KW-0805">Transcription regulation</keyword>
<gene>
    <name evidence="7" type="ORF">G3574_22350</name>
</gene>
<dbReference type="InterPro" id="IPR002078">
    <property type="entry name" value="Sigma_54_int"/>
</dbReference>
<comment type="caution">
    <text evidence="7">The sequence shown here is derived from an EMBL/GenBank/DDBJ whole genome shotgun (WGS) entry which is preliminary data.</text>
</comment>
<dbReference type="Gene3D" id="1.10.8.60">
    <property type="match status" value="1"/>
</dbReference>
<keyword evidence="1" id="KW-0547">Nucleotide-binding</keyword>
<dbReference type="Proteomes" id="UP000482155">
    <property type="component" value="Unassembled WGS sequence"/>
</dbReference>
<evidence type="ECO:0000256" key="3">
    <source>
        <dbReference type="ARBA" id="ARBA00023015"/>
    </source>
</evidence>
<dbReference type="PROSITE" id="PS00676">
    <property type="entry name" value="SIGMA54_INTERACT_2"/>
    <property type="match status" value="1"/>
</dbReference>
<name>A0A6B3SSA6_9BURK</name>
<dbReference type="Gene3D" id="1.10.10.60">
    <property type="entry name" value="Homeodomain-like"/>
    <property type="match status" value="1"/>
</dbReference>
<accession>A0A6B3SSA6</accession>
<dbReference type="Gene3D" id="3.40.50.300">
    <property type="entry name" value="P-loop containing nucleotide triphosphate hydrolases"/>
    <property type="match status" value="1"/>
</dbReference>
<sequence length="463" mass="50730">MTDAEISPFAKQHVVVLQPGSSPAGSSSYVDALAQHGMQPVVCATMEDLARTMQAGARVGLLMVTDESALDELEKVEAAVTDNRMSWVGLISKDLITRPRLRQFIATHLFNFITLPADPEHVVLTLRHAWGMAFMREAQNTGATQDFQDSALVGRSAEMQRLLAQVARIARTDTAVLITGASGTGKEAAARAIHRQSPRCDGPFVVANCSAEAPQAVQEELFGPEGRIASASGGTLYLDEIGDLPAEAQAGLVRHLQSWQGAEGDAPAPLRLIASSRADLAQAVHEGRFREDLYYRINVVALDMPLLADRGQDIEDIARHYFTQHASVHNKSLRGFSKAAMNAMLSYAWPGNVRELVNRVQRATVMAEGRFIQPEDLGFERETGLQLMSLEDARAAAESAMIRRALSQSRNQISRAAALLGVSRVTLYRLIEKYNIRPELVSGPRAHFLNSKKQDMEMHKAQR</sequence>
<dbReference type="InterPro" id="IPR027417">
    <property type="entry name" value="P-loop_NTPase"/>
</dbReference>
<dbReference type="PANTHER" id="PTHR32071:SF120">
    <property type="entry name" value="TRANSCRIPTIONAL REGULATOR-RELATED"/>
    <property type="match status" value="1"/>
</dbReference>
<dbReference type="InterPro" id="IPR002197">
    <property type="entry name" value="HTH_Fis"/>
</dbReference>
<evidence type="ECO:0000256" key="1">
    <source>
        <dbReference type="ARBA" id="ARBA00022741"/>
    </source>
</evidence>
<evidence type="ECO:0000313" key="8">
    <source>
        <dbReference type="Proteomes" id="UP000482155"/>
    </source>
</evidence>
<proteinExistence type="predicted"/>
<keyword evidence="4" id="KW-0238">DNA-binding</keyword>
<dbReference type="SUPFAM" id="SSF46689">
    <property type="entry name" value="Homeodomain-like"/>
    <property type="match status" value="1"/>
</dbReference>
<keyword evidence="8" id="KW-1185">Reference proteome</keyword>
<evidence type="ECO:0000313" key="7">
    <source>
        <dbReference type="EMBL" id="NEX63830.1"/>
    </source>
</evidence>